<name>A0A814MU08_9BILA</name>
<proteinExistence type="predicted"/>
<evidence type="ECO:0000313" key="1">
    <source>
        <dbReference type="EMBL" id="CAF1082762.1"/>
    </source>
</evidence>
<dbReference type="Proteomes" id="UP000663879">
    <property type="component" value="Unassembled WGS sequence"/>
</dbReference>
<comment type="caution">
    <text evidence="1">The sequence shown here is derived from an EMBL/GenBank/DDBJ whole genome shotgun (WGS) entry which is preliminary data.</text>
</comment>
<keyword evidence="2" id="KW-1185">Reference proteome</keyword>
<protein>
    <submittedName>
        <fullName evidence="1">Uncharacterized protein</fullName>
    </submittedName>
</protein>
<accession>A0A814MU08</accession>
<gene>
    <name evidence="1" type="ORF">OXX778_LOCUS20271</name>
</gene>
<reference evidence="1" key="1">
    <citation type="submission" date="2021-02" db="EMBL/GenBank/DDBJ databases">
        <authorList>
            <person name="Nowell W R."/>
        </authorList>
    </citation>
    <scope>NUCLEOTIDE SEQUENCE</scope>
    <source>
        <strain evidence="1">Ploen Becks lab</strain>
    </source>
</reference>
<evidence type="ECO:0000313" key="2">
    <source>
        <dbReference type="Proteomes" id="UP000663879"/>
    </source>
</evidence>
<dbReference type="AlphaFoldDB" id="A0A814MU08"/>
<dbReference type="EMBL" id="CAJNOC010006666">
    <property type="protein sequence ID" value="CAF1082762.1"/>
    <property type="molecule type" value="Genomic_DNA"/>
</dbReference>
<organism evidence="1 2">
    <name type="scientific">Brachionus calyciflorus</name>
    <dbReference type="NCBI Taxonomy" id="104777"/>
    <lineage>
        <taxon>Eukaryota</taxon>
        <taxon>Metazoa</taxon>
        <taxon>Spiralia</taxon>
        <taxon>Gnathifera</taxon>
        <taxon>Rotifera</taxon>
        <taxon>Eurotatoria</taxon>
        <taxon>Monogononta</taxon>
        <taxon>Pseudotrocha</taxon>
        <taxon>Ploima</taxon>
        <taxon>Brachionidae</taxon>
        <taxon>Brachionus</taxon>
    </lineage>
</organism>
<sequence length="115" mass="13353">MVNFTADQLSRSPTKTSNVEVKTLEYQENINLEKEQENEKEIAIVRSNVKANLKDKDYECLKFTDFWKKVRDKLIVKNGILYKTSESESLTGVPSKLVRLIFKLNQDSARSLIIR</sequence>